<dbReference type="GO" id="GO:0008967">
    <property type="term" value="F:phosphoglycolate phosphatase activity"/>
    <property type="evidence" value="ECO:0007669"/>
    <property type="project" value="TreeGrafter"/>
</dbReference>
<dbReference type="Pfam" id="PF13419">
    <property type="entry name" value="HAD_2"/>
    <property type="match status" value="1"/>
</dbReference>
<dbReference type="InterPro" id="IPR041492">
    <property type="entry name" value="HAD_2"/>
</dbReference>
<dbReference type="Gene3D" id="3.40.50.1000">
    <property type="entry name" value="HAD superfamily/HAD-like"/>
    <property type="match status" value="1"/>
</dbReference>
<gene>
    <name evidence="1" type="ORF">ABWT76_004061</name>
</gene>
<evidence type="ECO:0000313" key="1">
    <source>
        <dbReference type="EMBL" id="XCM35386.1"/>
    </source>
</evidence>
<dbReference type="InterPro" id="IPR050155">
    <property type="entry name" value="HAD-like_hydrolase_sf"/>
</dbReference>
<dbReference type="PANTHER" id="PTHR43434">
    <property type="entry name" value="PHOSPHOGLYCOLATE PHOSPHATASE"/>
    <property type="match status" value="1"/>
</dbReference>
<dbReference type="PANTHER" id="PTHR43434:SF13">
    <property type="entry name" value="PHOSPHOGLYCOLATE PHOSPHATASE"/>
    <property type="match status" value="1"/>
</dbReference>
<dbReference type="SUPFAM" id="SSF56784">
    <property type="entry name" value="HAD-like"/>
    <property type="match status" value="1"/>
</dbReference>
<dbReference type="InterPro" id="IPR036412">
    <property type="entry name" value="HAD-like_sf"/>
</dbReference>
<proteinExistence type="predicted"/>
<dbReference type="AlphaFoldDB" id="A0AAU8J8B4"/>
<organism evidence="1">
    <name type="scientific">Planktothricoides raciborskii GIHE-MW2</name>
    <dbReference type="NCBI Taxonomy" id="2792601"/>
    <lineage>
        <taxon>Bacteria</taxon>
        <taxon>Bacillati</taxon>
        <taxon>Cyanobacteriota</taxon>
        <taxon>Cyanophyceae</taxon>
        <taxon>Oscillatoriophycideae</taxon>
        <taxon>Oscillatoriales</taxon>
        <taxon>Oscillatoriaceae</taxon>
        <taxon>Planktothricoides</taxon>
    </lineage>
</organism>
<dbReference type="GO" id="GO:0006281">
    <property type="term" value="P:DNA repair"/>
    <property type="evidence" value="ECO:0007669"/>
    <property type="project" value="TreeGrafter"/>
</dbReference>
<dbReference type="InterPro" id="IPR023214">
    <property type="entry name" value="HAD_sf"/>
</dbReference>
<sequence length="211" mass="23793">MSKKILIFDFDGTLANTLDAIIEITNRFSDEFGYKKITDEEITTLQNLTSRDIIKNSKIPLIKIPILIHLIKNELNHNLPKVQPIEGIDSVLKNLNLMGYDLGIVSSNSSENIHQFIQINNWNHLFKIICCGATIFGKAKVLHKLLHTQNLSPKQIVYFGDETRDIDAAKKVNIPVVGVSWGFNSRSVLAAHHPDFLIDRPAEILDVISQL</sequence>
<keyword evidence="1" id="KW-0378">Hydrolase</keyword>
<accession>A0AAU8J8B4</accession>
<dbReference type="EMBL" id="CP159837">
    <property type="protein sequence ID" value="XCM35386.1"/>
    <property type="molecule type" value="Genomic_DNA"/>
</dbReference>
<dbReference type="InterPro" id="IPR023198">
    <property type="entry name" value="PGP-like_dom2"/>
</dbReference>
<reference evidence="1" key="1">
    <citation type="submission" date="2024-07" db="EMBL/GenBank/DDBJ databases">
        <authorList>
            <person name="Kim Y.J."/>
            <person name="Jeong J.Y."/>
        </authorList>
    </citation>
    <scope>NUCLEOTIDE SEQUENCE</scope>
    <source>
        <strain evidence="1">GIHE-MW2</strain>
    </source>
</reference>
<dbReference type="SFLD" id="SFLDS00003">
    <property type="entry name" value="Haloacid_Dehalogenase"/>
    <property type="match status" value="1"/>
</dbReference>
<dbReference type="SFLD" id="SFLDG01129">
    <property type="entry name" value="C1.5:_HAD__Beta-PGM__Phosphata"/>
    <property type="match status" value="1"/>
</dbReference>
<name>A0AAU8J8B4_9CYAN</name>
<dbReference type="Gene3D" id="1.10.150.240">
    <property type="entry name" value="Putative phosphatase, domain 2"/>
    <property type="match status" value="1"/>
</dbReference>
<dbReference type="RefSeq" id="WP_054465810.1">
    <property type="nucleotide sequence ID" value="NZ_CP159837.1"/>
</dbReference>
<dbReference type="GO" id="GO:0005829">
    <property type="term" value="C:cytosol"/>
    <property type="evidence" value="ECO:0007669"/>
    <property type="project" value="TreeGrafter"/>
</dbReference>
<protein>
    <submittedName>
        <fullName evidence="1">HAD hydrolase-like protein</fullName>
    </submittedName>
</protein>